<feature type="compositionally biased region" description="Basic residues" evidence="2">
    <location>
        <begin position="262"/>
        <end position="279"/>
    </location>
</feature>
<dbReference type="GO" id="GO:0015079">
    <property type="term" value="F:potassium ion transmembrane transporter activity"/>
    <property type="evidence" value="ECO:0007669"/>
    <property type="project" value="InterPro"/>
</dbReference>
<feature type="region of interest" description="Disordered" evidence="2">
    <location>
        <begin position="211"/>
        <end position="241"/>
    </location>
</feature>
<evidence type="ECO:0000256" key="2">
    <source>
        <dbReference type="SAM" id="MobiDB-lite"/>
    </source>
</evidence>
<keyword evidence="3" id="KW-0812">Transmembrane</keyword>
<feature type="compositionally biased region" description="Low complexity" evidence="2">
    <location>
        <begin position="549"/>
        <end position="562"/>
    </location>
</feature>
<feature type="compositionally biased region" description="Low complexity" evidence="2">
    <location>
        <begin position="592"/>
        <end position="623"/>
    </location>
</feature>
<protein>
    <recommendedName>
        <fullName evidence="4">K+ potassium transporter integral membrane domain-containing protein</fullName>
    </recommendedName>
</protein>
<dbReference type="EnsemblPlants" id="AET2Gv20600200.5">
    <property type="protein sequence ID" value="AET2Gv20600200.5"/>
    <property type="gene ID" value="AET2Gv20600200"/>
</dbReference>
<dbReference type="InterPro" id="IPR053951">
    <property type="entry name" value="K_trans_N"/>
</dbReference>
<evidence type="ECO:0000313" key="6">
    <source>
        <dbReference type="Proteomes" id="UP000015105"/>
    </source>
</evidence>
<keyword evidence="3" id="KW-1133">Transmembrane helix</keyword>
<reference evidence="6" key="1">
    <citation type="journal article" date="2014" name="Science">
        <title>Ancient hybridizations among the ancestral genomes of bread wheat.</title>
        <authorList>
            <consortium name="International Wheat Genome Sequencing Consortium,"/>
            <person name="Marcussen T."/>
            <person name="Sandve S.R."/>
            <person name="Heier L."/>
            <person name="Spannagl M."/>
            <person name="Pfeifer M."/>
            <person name="Jakobsen K.S."/>
            <person name="Wulff B.B."/>
            <person name="Steuernagel B."/>
            <person name="Mayer K.F."/>
            <person name="Olsen O.A."/>
        </authorList>
    </citation>
    <scope>NUCLEOTIDE SEQUENCE [LARGE SCALE GENOMIC DNA]</scope>
    <source>
        <strain evidence="6">cv. AL8/78</strain>
    </source>
</reference>
<dbReference type="Proteomes" id="UP000015105">
    <property type="component" value="Chromosome 2D"/>
</dbReference>
<proteinExistence type="inferred from homology"/>
<reference evidence="5" key="4">
    <citation type="submission" date="2019-03" db="UniProtKB">
        <authorList>
            <consortium name="EnsemblPlants"/>
        </authorList>
    </citation>
    <scope>IDENTIFICATION</scope>
</reference>
<feature type="region of interest" description="Disordered" evidence="2">
    <location>
        <begin position="540"/>
        <end position="630"/>
    </location>
</feature>
<dbReference type="Gramene" id="AET2Gv20600200.8">
    <property type="protein sequence ID" value="AET2Gv20600200.8"/>
    <property type="gene ID" value="AET2Gv20600200"/>
</dbReference>
<name>A0A453BQT9_AEGTS</name>
<dbReference type="EnsemblPlants" id="AET2Gv20600200.8">
    <property type="protein sequence ID" value="AET2Gv20600200.8"/>
    <property type="gene ID" value="AET2Gv20600200"/>
</dbReference>
<reference evidence="5" key="5">
    <citation type="journal article" date="2021" name="G3 (Bethesda)">
        <title>Aegilops tauschii genome assembly Aet v5.0 features greater sequence contiguity and improved annotation.</title>
        <authorList>
            <person name="Wang L."/>
            <person name="Zhu T."/>
            <person name="Rodriguez J.C."/>
            <person name="Deal K.R."/>
            <person name="Dubcovsky J."/>
            <person name="McGuire P.E."/>
            <person name="Lux T."/>
            <person name="Spannagl M."/>
            <person name="Mayer K.F.X."/>
            <person name="Baldrich P."/>
            <person name="Meyers B.C."/>
            <person name="Huo N."/>
            <person name="Gu Y.Q."/>
            <person name="Zhou H."/>
            <person name="Devos K.M."/>
            <person name="Bennetzen J.L."/>
            <person name="Unver T."/>
            <person name="Budak H."/>
            <person name="Gulick P.J."/>
            <person name="Galiba G."/>
            <person name="Kalapos B."/>
            <person name="Nelson D.R."/>
            <person name="Li P."/>
            <person name="You F.M."/>
            <person name="Luo M.C."/>
            <person name="Dvorak J."/>
        </authorList>
    </citation>
    <scope>NUCLEOTIDE SEQUENCE [LARGE SCALE GENOMIC DNA]</scope>
    <source>
        <strain evidence="5">cv. AL8/78</strain>
    </source>
</reference>
<keyword evidence="6" id="KW-1185">Reference proteome</keyword>
<keyword evidence="3" id="KW-0472">Membrane</keyword>
<dbReference type="PANTHER" id="PTHR30540:SF24">
    <property type="entry name" value="POTASSIUM TRANSPORTER 22"/>
    <property type="match status" value="1"/>
</dbReference>
<feature type="region of interest" description="Disordered" evidence="2">
    <location>
        <begin position="254"/>
        <end position="283"/>
    </location>
</feature>
<accession>A0A453BQT9</accession>
<dbReference type="Gramene" id="AET2Gv20600200.5">
    <property type="protein sequence ID" value="AET2Gv20600200.5"/>
    <property type="gene ID" value="AET2Gv20600200"/>
</dbReference>
<dbReference type="GO" id="GO:0016020">
    <property type="term" value="C:membrane"/>
    <property type="evidence" value="ECO:0007669"/>
    <property type="project" value="InterPro"/>
</dbReference>
<evidence type="ECO:0000256" key="3">
    <source>
        <dbReference type="SAM" id="Phobius"/>
    </source>
</evidence>
<dbReference type="Pfam" id="PF02705">
    <property type="entry name" value="K_trans"/>
    <property type="match status" value="1"/>
</dbReference>
<dbReference type="PANTHER" id="PTHR30540">
    <property type="entry name" value="OSMOTIC STRESS POTASSIUM TRANSPORTER"/>
    <property type="match status" value="1"/>
</dbReference>
<feature type="region of interest" description="Disordered" evidence="2">
    <location>
        <begin position="442"/>
        <end position="475"/>
    </location>
</feature>
<reference evidence="5" key="3">
    <citation type="journal article" date="2017" name="Nature">
        <title>Genome sequence of the progenitor of the wheat D genome Aegilops tauschii.</title>
        <authorList>
            <person name="Luo M.C."/>
            <person name="Gu Y.Q."/>
            <person name="Puiu D."/>
            <person name="Wang H."/>
            <person name="Twardziok S.O."/>
            <person name="Deal K.R."/>
            <person name="Huo N."/>
            <person name="Zhu T."/>
            <person name="Wang L."/>
            <person name="Wang Y."/>
            <person name="McGuire P.E."/>
            <person name="Liu S."/>
            <person name="Long H."/>
            <person name="Ramasamy R.K."/>
            <person name="Rodriguez J.C."/>
            <person name="Van S.L."/>
            <person name="Yuan L."/>
            <person name="Wang Z."/>
            <person name="Xia Z."/>
            <person name="Xiao L."/>
            <person name="Anderson O.D."/>
            <person name="Ouyang S."/>
            <person name="Liang Y."/>
            <person name="Zimin A.V."/>
            <person name="Pertea G."/>
            <person name="Qi P."/>
            <person name="Bennetzen J.L."/>
            <person name="Dai X."/>
            <person name="Dawson M.W."/>
            <person name="Muller H.G."/>
            <person name="Kugler K."/>
            <person name="Rivarola-Duarte L."/>
            <person name="Spannagl M."/>
            <person name="Mayer K.F.X."/>
            <person name="Lu F.H."/>
            <person name="Bevan M.W."/>
            <person name="Leroy P."/>
            <person name="Li P."/>
            <person name="You F.M."/>
            <person name="Sun Q."/>
            <person name="Liu Z."/>
            <person name="Lyons E."/>
            <person name="Wicker T."/>
            <person name="Salzberg S.L."/>
            <person name="Devos K.M."/>
            <person name="Dvorak J."/>
        </authorList>
    </citation>
    <scope>NUCLEOTIDE SEQUENCE [LARGE SCALE GENOMIC DNA]</scope>
    <source>
        <strain evidence="5">cv. AL8/78</strain>
    </source>
</reference>
<evidence type="ECO:0000259" key="4">
    <source>
        <dbReference type="Pfam" id="PF02705"/>
    </source>
</evidence>
<dbReference type="InterPro" id="IPR003855">
    <property type="entry name" value="K+_transporter"/>
</dbReference>
<reference evidence="6" key="2">
    <citation type="journal article" date="2017" name="Nat. Plants">
        <title>The Aegilops tauschii genome reveals multiple impacts of transposons.</title>
        <authorList>
            <person name="Zhao G."/>
            <person name="Zou C."/>
            <person name="Li K."/>
            <person name="Wang K."/>
            <person name="Li T."/>
            <person name="Gao L."/>
            <person name="Zhang X."/>
            <person name="Wang H."/>
            <person name="Yang Z."/>
            <person name="Liu X."/>
            <person name="Jiang W."/>
            <person name="Mao L."/>
            <person name="Kong X."/>
            <person name="Jiao Y."/>
            <person name="Jia J."/>
        </authorList>
    </citation>
    <scope>NUCLEOTIDE SEQUENCE [LARGE SCALE GENOMIC DNA]</scope>
    <source>
        <strain evidence="6">cv. AL8/78</strain>
    </source>
</reference>
<dbReference type="AlphaFoldDB" id="A0A453BQT9"/>
<feature type="domain" description="K+ potassium transporter integral membrane" evidence="4">
    <location>
        <begin position="61"/>
        <end position="141"/>
    </location>
</feature>
<evidence type="ECO:0000256" key="1">
    <source>
        <dbReference type="ARBA" id="ARBA00008440"/>
    </source>
</evidence>
<feature type="transmembrane region" description="Helical" evidence="3">
    <location>
        <begin position="95"/>
        <end position="116"/>
    </location>
</feature>
<organism evidence="5 6">
    <name type="scientific">Aegilops tauschii subsp. strangulata</name>
    <name type="common">Goatgrass</name>
    <dbReference type="NCBI Taxonomy" id="200361"/>
    <lineage>
        <taxon>Eukaryota</taxon>
        <taxon>Viridiplantae</taxon>
        <taxon>Streptophyta</taxon>
        <taxon>Embryophyta</taxon>
        <taxon>Tracheophyta</taxon>
        <taxon>Spermatophyta</taxon>
        <taxon>Magnoliopsida</taxon>
        <taxon>Liliopsida</taxon>
        <taxon>Poales</taxon>
        <taxon>Poaceae</taxon>
        <taxon>BOP clade</taxon>
        <taxon>Pooideae</taxon>
        <taxon>Triticodae</taxon>
        <taxon>Triticeae</taxon>
        <taxon>Triticinae</taxon>
        <taxon>Aegilops</taxon>
    </lineage>
</organism>
<feature type="compositionally biased region" description="Basic residues" evidence="2">
    <location>
        <begin position="442"/>
        <end position="465"/>
    </location>
</feature>
<sequence>MAEQQQKKQQQQGGDDEVLEVECALDMPEVVQRQDSLYRDASRAGGASHHGHERWGKTLRLAFQCVGVLYGDIGTSPLYVYSSTFTAGVRHTDDLLGVLSLIIYSFILFTMVKYVYIALRANDDGDGGTFALYSLISRHAKVSLVPNQQAEDELHILEQDDPKSFSRRPGQGAPGDEQARAHLALPAHHPRHGHGDQRRLPDAGHLRAVRRRGAQGEGATPHHRPDRVDHGGHPGGALLGAALRHGQGGLLLRAGRHPLAAPHRRRRRVQPRQARHRRPPGLQPQVYRRLLPAQQEGRVDLPRRHPPLLHRHRGSLRRPRLLQHPLHPAQLRLRPRPLRAPRLRRPGRLPPQVPGRGGQHVLQVHPDGPLLAHLRPGHRRLHHRQPGHDLLRLRHHLPLAGAGVLPARQDPAHLQAVPGPALHPGGQLPAGLRRLRRHRGLQDHRGHRRGARHLRRPRHAHHYAAPHRGDAPGVEDERVVRRSLLRRLHGVRVRLPLLGALQVPARRVHPRGHLGGAHGRHDRVALRAREALQVRTGAHGVAGQGAGAAGRPRPAQGARSGALLHGPRAGDPAGVPAPHREDPVHPRRAALRLRQAPPRAARGHVGAVPVPAGGAEGAQAVPVRGEVRVP</sequence>
<evidence type="ECO:0000313" key="5">
    <source>
        <dbReference type="EnsemblPlants" id="AET2Gv20600200.5"/>
    </source>
</evidence>
<comment type="similarity">
    <text evidence="1">Belongs to the HAK/KUP transporter (TC 2.A.72.3) family.</text>
</comment>